<comment type="caution">
    <text evidence="2">The sequence shown here is derived from an EMBL/GenBank/DDBJ whole genome shotgun (WGS) entry which is preliminary data.</text>
</comment>
<gene>
    <name evidence="2" type="ORF">C0Q70_04661</name>
</gene>
<dbReference type="Pfam" id="PF03690">
    <property type="entry name" value="MYG1_exonuc"/>
    <property type="match status" value="1"/>
</dbReference>
<dbReference type="EMBL" id="PZQS01000003">
    <property type="protein sequence ID" value="PVD33405.1"/>
    <property type="molecule type" value="Genomic_DNA"/>
</dbReference>
<comment type="similarity">
    <text evidence="1">Belongs to the MYG1 family.</text>
</comment>
<evidence type="ECO:0000256" key="1">
    <source>
        <dbReference type="ARBA" id="ARBA00010105"/>
    </source>
</evidence>
<accession>A0A2T7PJ00</accession>
<dbReference type="GO" id="GO:0005634">
    <property type="term" value="C:nucleus"/>
    <property type="evidence" value="ECO:0007669"/>
    <property type="project" value="TreeGrafter"/>
</dbReference>
<evidence type="ECO:0000313" key="3">
    <source>
        <dbReference type="Proteomes" id="UP000245119"/>
    </source>
</evidence>
<dbReference type="GO" id="GO:0005737">
    <property type="term" value="C:cytoplasm"/>
    <property type="evidence" value="ECO:0007669"/>
    <property type="project" value="TreeGrafter"/>
</dbReference>
<name>A0A2T7PJ00_POMCA</name>
<dbReference type="AlphaFoldDB" id="A0A2T7PJ00"/>
<dbReference type="PANTHER" id="PTHR11215:SF1">
    <property type="entry name" value="MYG1 EXONUCLEASE"/>
    <property type="match status" value="1"/>
</dbReference>
<dbReference type="Proteomes" id="UP000245119">
    <property type="component" value="Linkage Group LG3"/>
</dbReference>
<protein>
    <submittedName>
        <fullName evidence="2">Uncharacterized protein</fullName>
    </submittedName>
</protein>
<reference evidence="2 3" key="1">
    <citation type="submission" date="2018-04" db="EMBL/GenBank/DDBJ databases">
        <title>The genome of golden apple snail Pomacea canaliculata provides insight into stress tolerance and invasive adaptation.</title>
        <authorList>
            <person name="Liu C."/>
            <person name="Liu B."/>
            <person name="Ren Y."/>
            <person name="Zhang Y."/>
            <person name="Wang H."/>
            <person name="Li S."/>
            <person name="Jiang F."/>
            <person name="Yin L."/>
            <person name="Zhang G."/>
            <person name="Qian W."/>
            <person name="Fan W."/>
        </authorList>
    </citation>
    <scope>NUCLEOTIDE SEQUENCE [LARGE SCALE GENOMIC DNA]</scope>
    <source>
        <strain evidence="2">SZHN2017</strain>
        <tissue evidence="2">Muscle</tissue>
    </source>
</reference>
<dbReference type="OrthoDB" id="10265310at2759"/>
<keyword evidence="3" id="KW-1185">Reference proteome</keyword>
<dbReference type="InterPro" id="IPR003226">
    <property type="entry name" value="MYG1_exonuclease"/>
</dbReference>
<organism evidence="2 3">
    <name type="scientific">Pomacea canaliculata</name>
    <name type="common">Golden apple snail</name>
    <dbReference type="NCBI Taxonomy" id="400727"/>
    <lineage>
        <taxon>Eukaryota</taxon>
        <taxon>Metazoa</taxon>
        <taxon>Spiralia</taxon>
        <taxon>Lophotrochozoa</taxon>
        <taxon>Mollusca</taxon>
        <taxon>Gastropoda</taxon>
        <taxon>Caenogastropoda</taxon>
        <taxon>Architaenioglossa</taxon>
        <taxon>Ampullarioidea</taxon>
        <taxon>Ampullariidae</taxon>
        <taxon>Pomacea</taxon>
    </lineage>
</organism>
<sequence>MSGESPAKKANIMVKIGTHNGTFHCDEVLACFMLKQLPQYRDAEILRTRESSLLDECDIVVDVGGVYNPENHRYDHHQRNFKECMNSLNPHKKWITKLSSAGLVYFHFGHEILSHLLGLSVQDPTTELIYDKVYENFLEEVDAIDNGIDATNEEPRYKVTTTISNRVARMNPRWNEENVDEDKCFHKAMDMVGAEFLDRVNFYKATWLPARDIVLRALNARTETHSTGEIISLSEGGSPWKDHLFTLEEELGISPPIKYVLYPDSNSQWRVQCVPLRLGSFDNRLPLSEEWRGLRDEELSQKCGIPNCIFVHSSGFIGGNKTYEGALAMAAASLQKVESR</sequence>
<dbReference type="STRING" id="400727.A0A2T7PJ00"/>
<dbReference type="PANTHER" id="PTHR11215">
    <property type="entry name" value="METAL DEPENDENT HYDROLASE - RELATED"/>
    <property type="match status" value="1"/>
</dbReference>
<dbReference type="OMA" id="FHCDEVV"/>
<evidence type="ECO:0000313" key="2">
    <source>
        <dbReference type="EMBL" id="PVD33405.1"/>
    </source>
</evidence>
<proteinExistence type="inferred from homology"/>